<proteinExistence type="predicted"/>
<protein>
    <submittedName>
        <fullName evidence="2">Uncharacterized protein</fullName>
    </submittedName>
</protein>
<sequence length="123" mass="13623">MATNDFGNSHWSMMIEQFSGTSRPAPAAKRRPSPPRSQRGAGAVEDDTAPATAEQALRQRLLTVVQHMRQRRMDLIDEGELGPLLALDWLEWHGGALKLTITGRNVCDQMRAYAPAEVEADPE</sequence>
<feature type="compositionally biased region" description="Polar residues" evidence="1">
    <location>
        <begin position="1"/>
        <end position="11"/>
    </location>
</feature>
<feature type="region of interest" description="Disordered" evidence="1">
    <location>
        <begin position="1"/>
        <end position="52"/>
    </location>
</feature>
<dbReference type="RefSeq" id="WP_264894207.1">
    <property type="nucleotide sequence ID" value="NZ_CP110257.1"/>
</dbReference>
<name>A0ABY6MW88_9BURK</name>
<evidence type="ECO:0000256" key="1">
    <source>
        <dbReference type="SAM" id="MobiDB-lite"/>
    </source>
</evidence>
<evidence type="ECO:0000313" key="2">
    <source>
        <dbReference type="EMBL" id="UZD56278.1"/>
    </source>
</evidence>
<reference evidence="2" key="1">
    <citation type="submission" date="2022-10" db="EMBL/GenBank/DDBJ databases">
        <title>Complete genome sequence of Schlegelella aquatica LMG 23380.</title>
        <authorList>
            <person name="Musilova J."/>
            <person name="Kourilova X."/>
            <person name="Bezdicek M."/>
            <person name="Hermankova K."/>
            <person name="Obruca S."/>
            <person name="Sedlar K."/>
        </authorList>
    </citation>
    <scope>NUCLEOTIDE SEQUENCE</scope>
    <source>
        <strain evidence="2">LMG 23380</strain>
    </source>
</reference>
<dbReference type="Proteomes" id="UP001163266">
    <property type="component" value="Chromosome"/>
</dbReference>
<evidence type="ECO:0000313" key="3">
    <source>
        <dbReference type="Proteomes" id="UP001163266"/>
    </source>
</evidence>
<dbReference type="EMBL" id="CP110257">
    <property type="protein sequence ID" value="UZD56278.1"/>
    <property type="molecule type" value="Genomic_DNA"/>
</dbReference>
<accession>A0ABY6MW88</accession>
<organism evidence="2 3">
    <name type="scientific">Caldimonas aquatica</name>
    <dbReference type="NCBI Taxonomy" id="376175"/>
    <lineage>
        <taxon>Bacteria</taxon>
        <taxon>Pseudomonadati</taxon>
        <taxon>Pseudomonadota</taxon>
        <taxon>Betaproteobacteria</taxon>
        <taxon>Burkholderiales</taxon>
        <taxon>Sphaerotilaceae</taxon>
        <taxon>Caldimonas</taxon>
    </lineage>
</organism>
<gene>
    <name evidence="2" type="ORF">OMP39_06840</name>
</gene>
<keyword evidence="3" id="KW-1185">Reference proteome</keyword>